<dbReference type="Proteomes" id="UP001207654">
    <property type="component" value="Unassembled WGS sequence"/>
</dbReference>
<protein>
    <submittedName>
        <fullName evidence="2">Class I SAM-dependent methyltransferase</fullName>
    </submittedName>
</protein>
<evidence type="ECO:0000259" key="1">
    <source>
        <dbReference type="Pfam" id="PF13649"/>
    </source>
</evidence>
<dbReference type="Gene3D" id="3.40.50.150">
    <property type="entry name" value="Vaccinia Virus protein VP39"/>
    <property type="match status" value="1"/>
</dbReference>
<evidence type="ECO:0000313" key="3">
    <source>
        <dbReference type="Proteomes" id="UP001207654"/>
    </source>
</evidence>
<accession>A0ABT3ZVE2</accession>
<gene>
    <name evidence="2" type="ORF">OV287_02705</name>
</gene>
<dbReference type="RefSeq" id="WP_267532391.1">
    <property type="nucleotide sequence ID" value="NZ_JAPNKA010000001.1"/>
</dbReference>
<dbReference type="GO" id="GO:0008168">
    <property type="term" value="F:methyltransferase activity"/>
    <property type="evidence" value="ECO:0007669"/>
    <property type="project" value="UniProtKB-KW"/>
</dbReference>
<dbReference type="PANTHER" id="PTHR43464">
    <property type="entry name" value="METHYLTRANSFERASE"/>
    <property type="match status" value="1"/>
</dbReference>
<dbReference type="Pfam" id="PF13649">
    <property type="entry name" value="Methyltransf_25"/>
    <property type="match status" value="1"/>
</dbReference>
<proteinExistence type="predicted"/>
<dbReference type="InterPro" id="IPR041698">
    <property type="entry name" value="Methyltransf_25"/>
</dbReference>
<organism evidence="2 3">
    <name type="scientific">Archangium lansingense</name>
    <dbReference type="NCBI Taxonomy" id="2995310"/>
    <lineage>
        <taxon>Bacteria</taxon>
        <taxon>Pseudomonadati</taxon>
        <taxon>Myxococcota</taxon>
        <taxon>Myxococcia</taxon>
        <taxon>Myxococcales</taxon>
        <taxon>Cystobacterineae</taxon>
        <taxon>Archangiaceae</taxon>
        <taxon>Archangium</taxon>
    </lineage>
</organism>
<keyword evidence="2" id="KW-0489">Methyltransferase</keyword>
<dbReference type="CDD" id="cd02440">
    <property type="entry name" value="AdoMet_MTases"/>
    <property type="match status" value="1"/>
</dbReference>
<evidence type="ECO:0000313" key="2">
    <source>
        <dbReference type="EMBL" id="MCY1073382.1"/>
    </source>
</evidence>
<comment type="caution">
    <text evidence="2">The sequence shown here is derived from an EMBL/GenBank/DDBJ whole genome shotgun (WGS) entry which is preliminary data.</text>
</comment>
<dbReference type="InterPro" id="IPR029063">
    <property type="entry name" value="SAM-dependent_MTases_sf"/>
</dbReference>
<name>A0ABT3ZVE2_9BACT</name>
<dbReference type="GO" id="GO:0032259">
    <property type="term" value="P:methylation"/>
    <property type="evidence" value="ECO:0007669"/>
    <property type="project" value="UniProtKB-KW"/>
</dbReference>
<keyword evidence="3" id="KW-1185">Reference proteome</keyword>
<keyword evidence="2" id="KW-0808">Transferase</keyword>
<sequence length="283" mass="31137">MLKKDLHEANRLSWNAATRAHNSHKGDQARFLREGGSTLFPEELELLGELRGRSVLHLQCNSGQDTLSIAARGAQVTGVDISDEAIDFARALSAGSGLPGTFERSDVYDWLASAPPARFDLVFCSYGVIGWLSDLKPWAEGISRVLKPGGRFVLVEFHPVLWLFDDKLRLAYPYGGGHHVPEAVGVGDYVALSGEGLVPWGFEEGVRNFKNPNPCHSFQWGVGEVINSFLRSGLMLERLEEYCYANGCKMIEGMREAPGHRYLLPEGVPELPLMLGLSVRKAG</sequence>
<dbReference type="EMBL" id="JAPNKA010000001">
    <property type="protein sequence ID" value="MCY1073382.1"/>
    <property type="molecule type" value="Genomic_DNA"/>
</dbReference>
<dbReference type="SUPFAM" id="SSF53335">
    <property type="entry name" value="S-adenosyl-L-methionine-dependent methyltransferases"/>
    <property type="match status" value="1"/>
</dbReference>
<dbReference type="PANTHER" id="PTHR43464:SF82">
    <property type="entry name" value="METHYLTRANSFERASE DOMAIN-CONTAINING PROTEIN"/>
    <property type="match status" value="1"/>
</dbReference>
<reference evidence="2 3" key="1">
    <citation type="submission" date="2022-11" db="EMBL/GenBank/DDBJ databases">
        <title>Minimal conservation of predation-associated metabolite biosynthetic gene clusters underscores biosynthetic potential of Myxococcota including descriptions for ten novel species: Archangium lansinium sp. nov., Myxococcus landrumus sp. nov., Nannocystis bai.</title>
        <authorList>
            <person name="Ahearne A."/>
            <person name="Stevens C."/>
            <person name="Phillips K."/>
        </authorList>
    </citation>
    <scope>NUCLEOTIDE SEQUENCE [LARGE SCALE GENOMIC DNA]</scope>
    <source>
        <strain evidence="2 3">MIWBW</strain>
    </source>
</reference>
<feature type="domain" description="Methyltransferase" evidence="1">
    <location>
        <begin position="55"/>
        <end position="150"/>
    </location>
</feature>